<keyword evidence="2 4" id="KW-0120">Carbon dioxide fixation</keyword>
<dbReference type="EMBL" id="QZEW01000035">
    <property type="protein sequence ID" value="RJL16375.1"/>
    <property type="molecule type" value="Genomic_DNA"/>
</dbReference>
<sequence>MRITQGCFSFLPDLDDAQISAQVEYILSKEWAVGIEYTDEPHPRNTYWEMWGHPMFDLKDAKGVMMELEECRKAHGDSYIRINAFDSTRGWETVMMSFIVNRPAQEPSFRTWRQEVDGRSMRYTHELVAR</sequence>
<dbReference type="GO" id="GO:0016984">
    <property type="term" value="F:ribulose-bisphosphate carboxylase activity"/>
    <property type="evidence" value="ECO:0007669"/>
    <property type="project" value="UniProtKB-UniRule"/>
</dbReference>
<reference evidence="7" key="1">
    <citation type="submission" date="2018-09" db="EMBL/GenBank/DDBJ databases">
        <title>Paracoccus onubensis nov. sp. a moderate halophilic bacterium isolated from Gruta de las Maravillas (Aracena, Spain).</title>
        <authorList>
            <person name="Jurado V."/>
            <person name="Gutierrez-Patricio S."/>
            <person name="Gonzalez-Pimentel J.L."/>
            <person name="Miller A.Z."/>
            <person name="Laiz L."/>
            <person name="Saiz-Jimenez C."/>
        </authorList>
    </citation>
    <scope>NUCLEOTIDE SEQUENCE [LARGE SCALE GENOMIC DNA]</scope>
    <source>
        <strain evidence="7">DSM 26381</strain>
    </source>
</reference>
<dbReference type="OrthoDB" id="9788955at2"/>
<evidence type="ECO:0000256" key="2">
    <source>
        <dbReference type="ARBA" id="ARBA00023300"/>
    </source>
</evidence>
<comment type="similarity">
    <text evidence="4">Belongs to the RuBisCO small chain family.</text>
</comment>
<dbReference type="CDD" id="cd03527">
    <property type="entry name" value="RuBisCO_small"/>
    <property type="match status" value="1"/>
</dbReference>
<organism evidence="6 7">
    <name type="scientific">Paracoccus siganidrum</name>
    <dbReference type="NCBI Taxonomy" id="1276757"/>
    <lineage>
        <taxon>Bacteria</taxon>
        <taxon>Pseudomonadati</taxon>
        <taxon>Pseudomonadota</taxon>
        <taxon>Alphaproteobacteria</taxon>
        <taxon>Rhodobacterales</taxon>
        <taxon>Paracoccaceae</taxon>
        <taxon>Paracoccus</taxon>
    </lineage>
</organism>
<proteinExistence type="inferred from homology"/>
<dbReference type="InterPro" id="IPR036385">
    <property type="entry name" value="RuBisCO_ssu_sf"/>
</dbReference>
<dbReference type="PANTHER" id="PTHR31262:SF23">
    <property type="entry name" value="RIBULOSE BISPHOSPHATE CARBOXYLASE SMALL SUBUNIT"/>
    <property type="match status" value="1"/>
</dbReference>
<dbReference type="SMART" id="SM00961">
    <property type="entry name" value="RuBisCO_small"/>
    <property type="match status" value="1"/>
</dbReference>
<dbReference type="InterPro" id="IPR024681">
    <property type="entry name" value="RuBisCO_ssu"/>
</dbReference>
<gene>
    <name evidence="4" type="primary">cbbS</name>
    <name evidence="6" type="ORF">D3P05_09825</name>
</gene>
<name>A0A419A7G2_9RHOB</name>
<evidence type="ECO:0000313" key="7">
    <source>
        <dbReference type="Proteomes" id="UP000283587"/>
    </source>
</evidence>
<feature type="domain" description="Ribulose bisphosphate carboxylase small subunit" evidence="5">
    <location>
        <begin position="4"/>
        <end position="103"/>
    </location>
</feature>
<keyword evidence="1 4" id="KW-0113">Calvin cycle</keyword>
<comment type="subunit">
    <text evidence="3 4">Heterohexadecamer of 8 large and 8 small subunits.</text>
</comment>
<dbReference type="Proteomes" id="UP000283587">
    <property type="component" value="Unassembled WGS sequence"/>
</dbReference>
<protein>
    <recommendedName>
        <fullName evidence="4">Ribulose bisphosphate carboxylase small subunit</fullName>
        <shortName evidence="4">RuBisCO small subunit</shortName>
    </recommendedName>
</protein>
<comment type="function">
    <text evidence="4">RuBisCO catalyzes two reactions: the carboxylation of D-ribulose 1,5-bisphosphate, the primary event in carbon dioxide fixation, as well as the oxidative fragmentation of the pentose substrate. Both reactions occur simultaneously and in competition at the same active site. Although the small subunit is not catalytic it is essential for maximal activity.</text>
</comment>
<dbReference type="GO" id="GO:0019253">
    <property type="term" value="P:reductive pentose-phosphate cycle"/>
    <property type="evidence" value="ECO:0007669"/>
    <property type="project" value="UniProtKB-UniRule"/>
</dbReference>
<comment type="miscellaneous">
    <text evidence="4">The basic functional RuBisCO is composed of a large chain homodimer in a 'head-to-tail' conformation. In form I RuBisCO this homodimer is arranged in a barrel-like tetramer with the small subunits forming a tetrameric 'cap' on each end of the 'barrel'.</text>
</comment>
<evidence type="ECO:0000259" key="5">
    <source>
        <dbReference type="SMART" id="SM00961"/>
    </source>
</evidence>
<dbReference type="Pfam" id="PF00101">
    <property type="entry name" value="RuBisCO_small"/>
    <property type="match status" value="1"/>
</dbReference>
<evidence type="ECO:0000313" key="6">
    <source>
        <dbReference type="EMBL" id="RJL16375.1"/>
    </source>
</evidence>
<evidence type="ECO:0000256" key="3">
    <source>
        <dbReference type="ARBA" id="ARBA00038826"/>
    </source>
</evidence>
<dbReference type="InterPro" id="IPR000894">
    <property type="entry name" value="RuBisCO_ssu_dom"/>
</dbReference>
<evidence type="ECO:0000256" key="4">
    <source>
        <dbReference type="HAMAP-Rule" id="MF_00859"/>
    </source>
</evidence>
<dbReference type="SUPFAM" id="SSF55239">
    <property type="entry name" value="RuBisCO, small subunit"/>
    <property type="match status" value="1"/>
</dbReference>
<dbReference type="PANTHER" id="PTHR31262">
    <property type="entry name" value="RIBULOSE BISPHOSPHATE CARBOXYLASE SMALL CHAIN 1, CHLOROPLASTIC"/>
    <property type="match status" value="1"/>
</dbReference>
<keyword evidence="7" id="KW-1185">Reference proteome</keyword>
<dbReference type="Gene3D" id="3.30.190.10">
    <property type="entry name" value="Ribulose bisphosphate carboxylase, small subunit"/>
    <property type="match status" value="1"/>
</dbReference>
<evidence type="ECO:0000256" key="1">
    <source>
        <dbReference type="ARBA" id="ARBA00022567"/>
    </source>
</evidence>
<comment type="caution">
    <text evidence="6">The sequence shown here is derived from an EMBL/GenBank/DDBJ whole genome shotgun (WGS) entry which is preliminary data.</text>
</comment>
<accession>A0A419A7G2</accession>
<dbReference type="RefSeq" id="WP_119897994.1">
    <property type="nucleotide sequence ID" value="NZ_QNRC01000011.1"/>
</dbReference>
<dbReference type="HAMAP" id="MF_00859">
    <property type="entry name" value="RuBisCO_S_bact"/>
    <property type="match status" value="1"/>
</dbReference>
<dbReference type="AlphaFoldDB" id="A0A419A7G2"/>